<name>A0ABN1I8D5_9GAMM</name>
<dbReference type="PIRSF" id="PIRSF008546">
    <property type="entry name" value="UCP008546"/>
    <property type="match status" value="1"/>
</dbReference>
<protein>
    <submittedName>
        <fullName evidence="1">DUF1810 domain-containing protein</fullName>
    </submittedName>
</protein>
<sequence>MGTDPFDLNRFVTAQQGVYPQALAELKAGRKRTHWIWYILPQLQALGHSGMAQLYGITGLEEARAYLVHPVLGPRLRKCCEALLANEGLSAHQILGSPDDLKLRSCATLFARVDVPDSVFERVLDKYYDGEPDPLTVEYLERRDD</sequence>
<accession>A0ABN1I8D5</accession>
<dbReference type="InterPro" id="IPR014937">
    <property type="entry name" value="DUF1810"/>
</dbReference>
<proteinExistence type="predicted"/>
<dbReference type="Gene3D" id="1.25.40.380">
    <property type="entry name" value="Protein of unknown function DUF1810"/>
    <property type="match status" value="1"/>
</dbReference>
<reference evidence="1 2" key="1">
    <citation type="journal article" date="2019" name="Int. J. Syst. Evol. Microbiol.">
        <title>The Global Catalogue of Microorganisms (GCM) 10K type strain sequencing project: providing services to taxonomists for standard genome sequencing and annotation.</title>
        <authorList>
            <consortium name="The Broad Institute Genomics Platform"/>
            <consortium name="The Broad Institute Genome Sequencing Center for Infectious Disease"/>
            <person name="Wu L."/>
            <person name="Ma J."/>
        </authorList>
    </citation>
    <scope>NUCLEOTIDE SEQUENCE [LARGE SCALE GENOMIC DNA]</scope>
    <source>
        <strain evidence="1 2">JCM 15134</strain>
    </source>
</reference>
<keyword evidence="2" id="KW-1185">Reference proteome</keyword>
<dbReference type="EMBL" id="BAAAET010000003">
    <property type="protein sequence ID" value="GAA0697145.1"/>
    <property type="molecule type" value="Genomic_DNA"/>
</dbReference>
<dbReference type="Pfam" id="PF08837">
    <property type="entry name" value="DUF1810"/>
    <property type="match status" value="1"/>
</dbReference>
<organism evidence="1 2">
    <name type="scientific">Marinobacterium maritimum</name>
    <dbReference type="NCBI Taxonomy" id="500162"/>
    <lineage>
        <taxon>Bacteria</taxon>
        <taxon>Pseudomonadati</taxon>
        <taxon>Pseudomonadota</taxon>
        <taxon>Gammaproteobacteria</taxon>
        <taxon>Oceanospirillales</taxon>
        <taxon>Oceanospirillaceae</taxon>
        <taxon>Marinobacterium</taxon>
    </lineage>
</organism>
<evidence type="ECO:0000313" key="1">
    <source>
        <dbReference type="EMBL" id="GAA0697145.1"/>
    </source>
</evidence>
<evidence type="ECO:0000313" key="2">
    <source>
        <dbReference type="Proteomes" id="UP001499915"/>
    </source>
</evidence>
<dbReference type="RefSeq" id="WP_343806773.1">
    <property type="nucleotide sequence ID" value="NZ_BAAAET010000003.1"/>
</dbReference>
<gene>
    <name evidence="1" type="ORF">GCM10009104_26670</name>
</gene>
<dbReference type="Proteomes" id="UP001499915">
    <property type="component" value="Unassembled WGS sequence"/>
</dbReference>
<dbReference type="InterPro" id="IPR036287">
    <property type="entry name" value="Rv1873-like_sf"/>
</dbReference>
<dbReference type="SUPFAM" id="SSF140736">
    <property type="entry name" value="Rv1873-like"/>
    <property type="match status" value="1"/>
</dbReference>
<comment type="caution">
    <text evidence="1">The sequence shown here is derived from an EMBL/GenBank/DDBJ whole genome shotgun (WGS) entry which is preliminary data.</text>
</comment>